<evidence type="ECO:0000313" key="2">
    <source>
        <dbReference type="Proteomes" id="UP000129832"/>
    </source>
</evidence>
<reference evidence="1 2" key="1">
    <citation type="submission" date="1998-08" db="EMBL/GenBank/DDBJ databases">
        <title>Emergence of a new porcine circovirus.</title>
        <authorList>
            <person name="Wang L."/>
            <person name="Willson P."/>
            <person name="Chow B."/>
            <person name="Gibbons E."/>
            <person name="Babiuk L."/>
        </authorList>
    </citation>
    <scope>NUCLEOTIDE SEQUENCE [LARGE SCALE GENOMIC DNA]</scope>
    <source>
        <strain evidence="1">412</strain>
    </source>
</reference>
<protein>
    <submittedName>
        <fullName evidence="1">p6.6</fullName>
    </submittedName>
</protein>
<dbReference type="Proteomes" id="UP000129832">
    <property type="component" value="Genome"/>
</dbReference>
<organismHost>
    <name type="scientific">Sus scrofa</name>
    <name type="common">Pig</name>
    <dbReference type="NCBI Taxonomy" id="9823"/>
</organismHost>
<dbReference type="InterPro" id="IPR009527">
    <property type="entry name" value="Circovirus2_Orf1"/>
</dbReference>
<organism evidence="1 2">
    <name type="scientific">Porcine circovirus 2</name>
    <name type="common">PCV2</name>
    <dbReference type="NCBI Taxonomy" id="85708"/>
    <lineage>
        <taxon>Viruses</taxon>
        <taxon>Monodnaviria</taxon>
        <taxon>Shotokuvirae</taxon>
        <taxon>Cressdnaviricota</taxon>
        <taxon>Arfiviricetes</taxon>
        <taxon>Cirlivirales</taxon>
        <taxon>Circoviridae</taxon>
        <taxon>Circovirus</taxon>
        <taxon>Circovirus porcine2</taxon>
    </lineage>
</organism>
<accession>O92288</accession>
<dbReference type="Pfam" id="PF06615">
    <property type="entry name" value="Circovir2_Orf1"/>
    <property type="match status" value="1"/>
</dbReference>
<proteinExistence type="predicted"/>
<evidence type="ECO:0000313" key="1">
    <source>
        <dbReference type="EMBL" id="AAC61861.1"/>
    </source>
</evidence>
<sequence length="59" mass="6593">MYTSLWGHLGVVKANGLLILQTRKPHTGNHLKTSGGMVTMVKKWLLLMTFMAGCRGMIY</sequence>
<name>O92288_PCV2</name>
<dbReference type="EMBL" id="AF085695">
    <property type="protein sequence ID" value="AAC61861.1"/>
    <property type="molecule type" value="Genomic_DNA"/>
</dbReference>